<comment type="caution">
    <text evidence="1">The sequence shown here is derived from an EMBL/GenBank/DDBJ whole genome shotgun (WGS) entry which is preliminary data.</text>
</comment>
<reference evidence="2" key="1">
    <citation type="submission" date="2017-09" db="EMBL/GenBank/DDBJ databases">
        <title>Depth-based differentiation of microbial function through sediment-hosted aquifers and enrichment of novel symbionts in the deep terrestrial subsurface.</title>
        <authorList>
            <person name="Probst A.J."/>
            <person name="Ladd B."/>
            <person name="Jarett J.K."/>
            <person name="Geller-Mcgrath D.E."/>
            <person name="Sieber C.M.K."/>
            <person name="Emerson J.B."/>
            <person name="Anantharaman K."/>
            <person name="Thomas B.C."/>
            <person name="Malmstrom R."/>
            <person name="Stieglmeier M."/>
            <person name="Klingl A."/>
            <person name="Woyke T."/>
            <person name="Ryan C.M."/>
            <person name="Banfield J.F."/>
        </authorList>
    </citation>
    <scope>NUCLEOTIDE SEQUENCE [LARGE SCALE GENOMIC DNA]</scope>
</reference>
<name>A0A2H0YTK8_9BACT</name>
<dbReference type="Proteomes" id="UP000228711">
    <property type="component" value="Unassembled WGS sequence"/>
</dbReference>
<dbReference type="EMBL" id="PEXV01000038">
    <property type="protein sequence ID" value="PIS41834.1"/>
    <property type="molecule type" value="Genomic_DNA"/>
</dbReference>
<dbReference type="AlphaFoldDB" id="A0A2H0YTK8"/>
<evidence type="ECO:0000313" key="2">
    <source>
        <dbReference type="Proteomes" id="UP000228711"/>
    </source>
</evidence>
<proteinExistence type="predicted"/>
<gene>
    <name evidence="1" type="ORF">COT25_00945</name>
</gene>
<accession>A0A2H0YTK8</accession>
<organism evidence="1 2">
    <name type="scientific">Candidatus Kerfeldbacteria bacterium CG08_land_8_20_14_0_20_42_7</name>
    <dbReference type="NCBI Taxonomy" id="2014245"/>
    <lineage>
        <taxon>Bacteria</taxon>
        <taxon>Candidatus Kerfeldiibacteriota</taxon>
    </lineage>
</organism>
<protein>
    <submittedName>
        <fullName evidence="1">Uncharacterized protein</fullName>
    </submittedName>
</protein>
<sequence length="78" mass="9050">MLDCPAIDGFNLCTTHPTCLDRVRRIFHILSYGRLKGERTKTKTYVLDGINDDIAVFGKISEITGYLKRDVWEFLRNK</sequence>
<evidence type="ECO:0000313" key="1">
    <source>
        <dbReference type="EMBL" id="PIS41834.1"/>
    </source>
</evidence>